<proteinExistence type="predicted"/>
<evidence type="ECO:0000313" key="1">
    <source>
        <dbReference type="EMBL" id="MDQ1851067.1"/>
    </source>
</evidence>
<name>A0ABU0V2C1_9BACI</name>
<dbReference type="InterPro" id="IPR029055">
    <property type="entry name" value="Ntn_hydrolases_N"/>
</dbReference>
<dbReference type="RefSeq" id="WP_306644867.1">
    <property type="nucleotide sequence ID" value="NZ_JAVCYS010000002.1"/>
</dbReference>
<evidence type="ECO:0000313" key="2">
    <source>
        <dbReference type="Proteomes" id="UP001177898"/>
    </source>
</evidence>
<reference evidence="1" key="1">
    <citation type="submission" date="2023-08" db="EMBL/GenBank/DDBJ databases">
        <title>Functional annotation and safety assessment of Bacillus stercoris.</title>
        <authorList>
            <person name="Pandit N.T."/>
            <person name="Ahir S.V."/>
            <person name="Chauhan D.A."/>
            <person name="Bose A."/>
            <person name="Dunlap C."/>
            <person name="Doshi J.A."/>
        </authorList>
    </citation>
    <scope>NUCLEOTIDE SEQUENCE</scope>
    <source>
        <strain evidence="1">ZBMF30</strain>
    </source>
</reference>
<dbReference type="SUPFAM" id="SSF56235">
    <property type="entry name" value="N-terminal nucleophile aminohydrolases (Ntn hydrolases)"/>
    <property type="match status" value="1"/>
</dbReference>
<comment type="caution">
    <text evidence="1">The sequence shown here is derived from an EMBL/GenBank/DDBJ whole genome shotgun (WGS) entry which is preliminary data.</text>
</comment>
<dbReference type="Proteomes" id="UP001177898">
    <property type="component" value="Unassembled WGS sequence"/>
</dbReference>
<keyword evidence="2" id="KW-1185">Reference proteome</keyword>
<dbReference type="EMBL" id="JAVCYS010000002">
    <property type="protein sequence ID" value="MDQ1851067.1"/>
    <property type="molecule type" value="Genomic_DNA"/>
</dbReference>
<organism evidence="1 2">
    <name type="scientific">Bacillus stercoris</name>
    <dbReference type="NCBI Taxonomy" id="2054641"/>
    <lineage>
        <taxon>Bacteria</taxon>
        <taxon>Bacillati</taxon>
        <taxon>Bacillota</taxon>
        <taxon>Bacilli</taxon>
        <taxon>Bacillales</taxon>
        <taxon>Bacillaceae</taxon>
        <taxon>Bacillus</taxon>
    </lineage>
</organism>
<gene>
    <name evidence="1" type="ORF">RAQ16_01445</name>
</gene>
<sequence>MTMVIAQNLGNSLIMTADRRISNTNHLGEVIGISSDDYKKIKIINNKYIISFAGRLDVAKKAFEFIDEKINTINNYMDPDLFFKKAFNYGKEYYEENFPGEPLSVFYLGYLKQKEPKLIGFSSDDNYNGIEVKGTIKRNSKSLDDEKIFINETIDFINDEISRRQHYYKFPRNLAELFSKAIKRVDDVMIGDTTYSVVLSQNGIEEYYH</sequence>
<accession>A0ABU0V2C1</accession>
<protein>
    <submittedName>
        <fullName evidence="1">Uncharacterized protein</fullName>
    </submittedName>
</protein>